<proteinExistence type="predicted"/>
<reference evidence="1" key="1">
    <citation type="submission" date="2018-02" db="EMBL/GenBank/DDBJ databases">
        <title>Rhizophora mucronata_Transcriptome.</title>
        <authorList>
            <person name="Meera S.P."/>
            <person name="Sreeshan A."/>
            <person name="Augustine A."/>
        </authorList>
    </citation>
    <scope>NUCLEOTIDE SEQUENCE</scope>
    <source>
        <tissue evidence="1">Leaf</tissue>
    </source>
</reference>
<sequence length="47" mass="5448">MIKNERPFGWQRVVNEFTSLKSSQKTTITKGSIRAQCIIHFVCHQQA</sequence>
<dbReference type="AlphaFoldDB" id="A0A2P2N3R4"/>
<accession>A0A2P2N3R4</accession>
<evidence type="ECO:0000313" key="1">
    <source>
        <dbReference type="EMBL" id="MBX37113.1"/>
    </source>
</evidence>
<protein>
    <submittedName>
        <fullName evidence="1">Uncharacterized protein</fullName>
    </submittedName>
</protein>
<organism evidence="1">
    <name type="scientific">Rhizophora mucronata</name>
    <name type="common">Asiatic mangrove</name>
    <dbReference type="NCBI Taxonomy" id="61149"/>
    <lineage>
        <taxon>Eukaryota</taxon>
        <taxon>Viridiplantae</taxon>
        <taxon>Streptophyta</taxon>
        <taxon>Embryophyta</taxon>
        <taxon>Tracheophyta</taxon>
        <taxon>Spermatophyta</taxon>
        <taxon>Magnoliopsida</taxon>
        <taxon>eudicotyledons</taxon>
        <taxon>Gunneridae</taxon>
        <taxon>Pentapetalae</taxon>
        <taxon>rosids</taxon>
        <taxon>fabids</taxon>
        <taxon>Malpighiales</taxon>
        <taxon>Rhizophoraceae</taxon>
        <taxon>Rhizophora</taxon>
    </lineage>
</organism>
<dbReference type="EMBL" id="GGEC01056629">
    <property type="protein sequence ID" value="MBX37113.1"/>
    <property type="molecule type" value="Transcribed_RNA"/>
</dbReference>
<name>A0A2P2N3R4_RHIMU</name>